<dbReference type="EMBL" id="LS974618">
    <property type="protein sequence ID" value="CAG7891268.1"/>
    <property type="molecule type" value="Genomic_DNA"/>
</dbReference>
<evidence type="ECO:0000256" key="1">
    <source>
        <dbReference type="ARBA" id="ARBA00004613"/>
    </source>
</evidence>
<dbReference type="PANTHER" id="PTHR31232:SF168">
    <property type="entry name" value="S-PROTEIN HOMOLOG 24-RELATED"/>
    <property type="match status" value="1"/>
</dbReference>
<dbReference type="Proteomes" id="UP000694005">
    <property type="component" value="Chromosome A02"/>
</dbReference>
<keyword evidence="4 6" id="KW-0964">Secreted</keyword>
<dbReference type="Pfam" id="PF05938">
    <property type="entry name" value="Self-incomp_S1"/>
    <property type="match status" value="1"/>
</dbReference>
<accession>A0A3P6AB94</accession>
<evidence type="ECO:0000313" key="9">
    <source>
        <dbReference type="EMBL" id="VDC84714.1"/>
    </source>
</evidence>
<dbReference type="PANTHER" id="PTHR31232">
    <property type="match status" value="1"/>
</dbReference>
<feature type="transmembrane region" description="Helical" evidence="7">
    <location>
        <begin position="12"/>
        <end position="31"/>
    </location>
</feature>
<dbReference type="InterPro" id="IPR010264">
    <property type="entry name" value="Self-incomp_S1"/>
</dbReference>
<feature type="non-terminal residue" evidence="9">
    <location>
        <position position="1"/>
    </location>
</feature>
<keyword evidence="7" id="KW-0472">Membrane</keyword>
<comment type="similarity">
    <text evidence="2 6">Belongs to the plant self-incompatibility (S1) protein family.</text>
</comment>
<keyword evidence="7" id="KW-1133">Transmembrane helix</keyword>
<evidence type="ECO:0000256" key="5">
    <source>
        <dbReference type="ARBA" id="ARBA00022729"/>
    </source>
</evidence>
<dbReference type="EMBL" id="LR031573">
    <property type="protein sequence ID" value="VDC84714.1"/>
    <property type="molecule type" value="Genomic_DNA"/>
</dbReference>
<organism evidence="9">
    <name type="scientific">Brassica campestris</name>
    <name type="common">Field mustard</name>
    <dbReference type="NCBI Taxonomy" id="3711"/>
    <lineage>
        <taxon>Eukaryota</taxon>
        <taxon>Viridiplantae</taxon>
        <taxon>Streptophyta</taxon>
        <taxon>Embryophyta</taxon>
        <taxon>Tracheophyta</taxon>
        <taxon>Spermatophyta</taxon>
        <taxon>Magnoliopsida</taxon>
        <taxon>eudicotyledons</taxon>
        <taxon>Gunneridae</taxon>
        <taxon>Pentapetalae</taxon>
        <taxon>rosids</taxon>
        <taxon>malvids</taxon>
        <taxon>Brassicales</taxon>
        <taxon>Brassicaceae</taxon>
        <taxon>Brassiceae</taxon>
        <taxon>Brassica</taxon>
    </lineage>
</organism>
<evidence type="ECO:0000256" key="6">
    <source>
        <dbReference type="RuleBase" id="RU367044"/>
    </source>
</evidence>
<comment type="subcellular location">
    <subcellularLocation>
        <location evidence="1 6">Secreted</location>
    </subcellularLocation>
</comment>
<evidence type="ECO:0000256" key="7">
    <source>
        <dbReference type="SAM" id="Phobius"/>
    </source>
</evidence>
<keyword evidence="3 6" id="KW-0713">Self-incompatibility</keyword>
<reference evidence="9" key="1">
    <citation type="submission" date="2018-11" db="EMBL/GenBank/DDBJ databases">
        <authorList>
            <consortium name="Genoscope - CEA"/>
            <person name="William W."/>
        </authorList>
    </citation>
    <scope>NUCLEOTIDE SEQUENCE</scope>
</reference>
<evidence type="ECO:0000256" key="4">
    <source>
        <dbReference type="ARBA" id="ARBA00022525"/>
    </source>
</evidence>
<dbReference type="GO" id="GO:0005576">
    <property type="term" value="C:extracellular region"/>
    <property type="evidence" value="ECO:0007669"/>
    <property type="project" value="UniProtKB-SubCell"/>
</dbReference>
<evidence type="ECO:0000256" key="3">
    <source>
        <dbReference type="ARBA" id="ARBA00022471"/>
    </source>
</evidence>
<keyword evidence="7" id="KW-0812">Transmembrane</keyword>
<dbReference type="Gramene" id="A02p02200.2_BraZ1">
    <property type="protein sequence ID" value="A02p02200.2_BraZ1.CDS.1"/>
    <property type="gene ID" value="A02g02200.2_BraZ1"/>
</dbReference>
<keyword evidence="5" id="KW-0732">Signal</keyword>
<proteinExistence type="inferred from homology"/>
<dbReference type="GO" id="GO:0060320">
    <property type="term" value="P:rejection of self pollen"/>
    <property type="evidence" value="ECO:0007669"/>
    <property type="project" value="UniProtKB-KW"/>
</dbReference>
<sequence>VKSPKGNHISIFFSMFTEIIMVMLFICSQALQQNKEPTYLIRPFTRITIQNNNEYLLGVHCKSKDDDIGFRSLKKGEKYSYKFHINFPNSTLFFCRFSRGLINKGVFDLYVVDRDYNRCTKCLWKAEKDGLYGNGEFPKLALVFFKWIK</sequence>
<gene>
    <name evidence="9" type="ORF">BRAA02T04876Z</name>
    <name evidence="8" type="ORF">BRAPAZ1V2_A02P02200.2</name>
</gene>
<dbReference type="AlphaFoldDB" id="A0A3P6AB94"/>
<name>A0A3P6AB94_BRACM</name>
<protein>
    <recommendedName>
        <fullName evidence="6">S-protein homolog</fullName>
    </recommendedName>
</protein>
<evidence type="ECO:0000313" key="8">
    <source>
        <dbReference type="EMBL" id="CAG7891268.1"/>
    </source>
</evidence>
<evidence type="ECO:0000256" key="2">
    <source>
        <dbReference type="ARBA" id="ARBA00005581"/>
    </source>
</evidence>